<accession>A0AAN7U3F3</accession>
<dbReference type="PROSITE" id="PS00108">
    <property type="entry name" value="PROTEIN_KINASE_ST"/>
    <property type="match status" value="1"/>
</dbReference>
<dbReference type="GO" id="GO:0004674">
    <property type="term" value="F:protein serine/threonine kinase activity"/>
    <property type="evidence" value="ECO:0007669"/>
    <property type="project" value="UniProtKB-KW"/>
</dbReference>
<feature type="compositionally biased region" description="Low complexity" evidence="6">
    <location>
        <begin position="1168"/>
        <end position="1181"/>
    </location>
</feature>
<dbReference type="InterPro" id="IPR001245">
    <property type="entry name" value="Ser-Thr/Tyr_kinase_cat_dom"/>
</dbReference>
<evidence type="ECO:0000256" key="4">
    <source>
        <dbReference type="PROSITE-ProRule" id="PRU00087"/>
    </source>
</evidence>
<dbReference type="SUPFAM" id="SSF56112">
    <property type="entry name" value="Protein kinase-like (PK-like)"/>
    <property type="match status" value="1"/>
</dbReference>
<dbReference type="Pfam" id="PF07714">
    <property type="entry name" value="PK_Tyr_Ser-Thr"/>
    <property type="match status" value="1"/>
</dbReference>
<dbReference type="SUPFAM" id="SSF48371">
    <property type="entry name" value="ARM repeat"/>
    <property type="match status" value="1"/>
</dbReference>
<dbReference type="InterPro" id="IPR029071">
    <property type="entry name" value="Ubiquitin-like_domsf"/>
</dbReference>
<dbReference type="PRINTS" id="PR00109">
    <property type="entry name" value="TYRKINASE"/>
</dbReference>
<organism evidence="8 9">
    <name type="scientific">Dictyostelium firmibasis</name>
    <dbReference type="NCBI Taxonomy" id="79012"/>
    <lineage>
        <taxon>Eukaryota</taxon>
        <taxon>Amoebozoa</taxon>
        <taxon>Evosea</taxon>
        <taxon>Eumycetozoa</taxon>
        <taxon>Dictyostelia</taxon>
        <taxon>Dictyosteliales</taxon>
        <taxon>Dictyosteliaceae</taxon>
        <taxon>Dictyostelium</taxon>
    </lineage>
</organism>
<dbReference type="InterPro" id="IPR011989">
    <property type="entry name" value="ARM-like"/>
</dbReference>
<dbReference type="CDD" id="cd17039">
    <property type="entry name" value="Ubl_ubiquitin_like"/>
    <property type="match status" value="1"/>
</dbReference>
<feature type="compositionally biased region" description="Low complexity" evidence="6">
    <location>
        <begin position="1199"/>
        <end position="1216"/>
    </location>
</feature>
<sequence length="1323" mass="148653">MRVLVHINNNVKGGDSGNSGTTLINYNGNNKLFLEIHPNQSIWMIKTQLFNLFQIPPARQQLYLKVLDEMNPRETSKAYSKLLHSYRLVKDYRIHEGSELQMVALEKEIPSEFLVPPKKTQSNSMEKLPHFANLSMSSMSNMDNGGGGRIHVLSSKKGEECPALCFAVGKGLYRGISGVVYEIKLYRVDSKGMLIVNTSLNFQIDIIKKDAISVEDRKMPFTYEQRKSDHSLLKLQPIIYGEYSISIKIDDTPICGSPFHCTIIDELNPNLKELAFSNEWIEEVVQLITLMSNKPSTIDKLFSFGIEGLMNLMFYPDPTIQIHIIGIFAKLIEKDKNKERVLKEFGMDFIFKLVSLDSWSNFMELRKLVASSLCILSCYKPFLNRFFKEVGSDVVSLIARSDFIDCPRSCAIFLSRVSEISFELNEYLTSDSIKETLIYLLSVQDNITVNCTLKTISNLSSSFDLKKESNIKLLSSLLEYCKEFQEVSKKVLIFKSFSNFCVNESLCTFLISNGILDLMTPTHDKSGYFGIPMFCQWESNTTNYIVSNNNEINLRRYGYEFNQVFKEETDYVFFLSLTISNMLVSTTSLKIHDHFSRGNGLNLLKQFIICHECSVRSEAFRSFMIISNSPNDQCKKHLIQSGIIPYLVSSLFDSLSVETPFIVNTLANLCKYDPTCVENMGVDDIDKFIELLHQNPASIAKSISYILSHLIKHDKYKQRIVCGGSKLFLQHLVEFVRQGEISILKYISQSDLELTKEIGRGVSGVVKRGKWKGYEIAVKQINEEELGFSEREFHSEATIMSVLRHDNIAHCVGGSDQPGRMYLVCDYYSRGSLYGVITANICPLSNARIVHLALQVAKGMNYLHSLGIIHRDLKSGNLLIDQDWNIRISDFGSSRVVDSRMTKTVGTPIYMAVEVLKGQTDYSLQADVYSFAFVLWECISRQIPYKEYAQIQWISMVLEESFRPPIPDSCLPELRDLITMCWASNPDDRPTFQQIINYLDSLRLKMQEQGIYQILTGGNIDDDSNDIGVSGSNNNESSTAVSLNENKVNIDMSMHPTEELKNLVEFSKDDNQTNSDYDIRSCSTSSSPSNLSAPQSPIGSTSPIGSASTSPVLNNSNIGNRSATQSHDQQPHHVKWERIVPDKPNPNSNSKRLSAFRNKAVPISIKDNNGNNNNNNNNNNGKGMMINNSDTSRKTDTFSSMSSPSSVDLSSGVESSNNRDDSFLSNGSSLSDQNRSVSNSISNSVGGFSLPPPPLAPSFYASMINEKISTSPLISSSIENNTTSSSCDSTNSNINTSNTKYPISKFKSNPSFEALKSKFDNKD</sequence>
<keyword evidence="1" id="KW-0723">Serine/threonine-protein kinase</keyword>
<feature type="binding site" evidence="5">
    <location>
        <position position="779"/>
    </location>
    <ligand>
        <name>ATP</name>
        <dbReference type="ChEBI" id="CHEBI:30616"/>
    </ligand>
</feature>
<evidence type="ECO:0000256" key="5">
    <source>
        <dbReference type="PROSITE-ProRule" id="PRU10141"/>
    </source>
</evidence>
<reference evidence="8 9" key="1">
    <citation type="submission" date="2023-11" db="EMBL/GenBank/DDBJ databases">
        <title>Dfirmibasis_genome.</title>
        <authorList>
            <person name="Edelbroek B."/>
            <person name="Kjellin J."/>
            <person name="Jerlstrom-Hultqvist J."/>
            <person name="Soderbom F."/>
        </authorList>
    </citation>
    <scope>NUCLEOTIDE SEQUENCE [LARGE SCALE GENOMIC DNA]</scope>
    <source>
        <strain evidence="8 9">TNS-C-14</strain>
    </source>
</reference>
<dbReference type="InterPro" id="IPR017441">
    <property type="entry name" value="Protein_kinase_ATP_BS"/>
</dbReference>
<dbReference type="SUPFAM" id="SSF81296">
    <property type="entry name" value="E set domains"/>
    <property type="match status" value="1"/>
</dbReference>
<feature type="compositionally biased region" description="Polar residues" evidence="6">
    <location>
        <begin position="1223"/>
        <end position="1235"/>
    </location>
</feature>
<keyword evidence="3 5" id="KW-0067">ATP-binding</keyword>
<protein>
    <recommendedName>
        <fullName evidence="7">Protein kinase domain-containing protein</fullName>
    </recommendedName>
</protein>
<name>A0AAN7U3F3_9MYCE</name>
<dbReference type="InterPro" id="IPR014756">
    <property type="entry name" value="Ig_E-set"/>
</dbReference>
<feature type="compositionally biased region" description="Low complexity" evidence="6">
    <location>
        <begin position="1081"/>
        <end position="1097"/>
    </location>
</feature>
<feature type="domain" description="Protein kinase" evidence="7">
    <location>
        <begin position="752"/>
        <end position="1002"/>
    </location>
</feature>
<dbReference type="Gene3D" id="2.60.40.10">
    <property type="entry name" value="Immunoglobulins"/>
    <property type="match status" value="1"/>
</dbReference>
<dbReference type="GO" id="GO:0005524">
    <property type="term" value="F:ATP binding"/>
    <property type="evidence" value="ECO:0007669"/>
    <property type="project" value="UniProtKB-UniRule"/>
</dbReference>
<keyword evidence="1" id="KW-0418">Kinase</keyword>
<dbReference type="Gene3D" id="3.10.20.90">
    <property type="entry name" value="Phosphatidylinositol 3-kinase Catalytic Subunit, Chain A, domain 1"/>
    <property type="match status" value="1"/>
</dbReference>
<evidence type="ECO:0000313" key="8">
    <source>
        <dbReference type="EMBL" id="KAK5576123.1"/>
    </source>
</evidence>
<evidence type="ECO:0000259" key="7">
    <source>
        <dbReference type="PROSITE" id="PS50011"/>
    </source>
</evidence>
<dbReference type="EMBL" id="JAVFKY010000005">
    <property type="protein sequence ID" value="KAK5576123.1"/>
    <property type="molecule type" value="Genomic_DNA"/>
</dbReference>
<dbReference type="PANTHER" id="PTHR44329">
    <property type="entry name" value="SERINE/THREONINE-PROTEIN KINASE TNNI3K-RELATED"/>
    <property type="match status" value="1"/>
</dbReference>
<dbReference type="InterPro" id="IPR013783">
    <property type="entry name" value="Ig-like_fold"/>
</dbReference>
<evidence type="ECO:0000313" key="9">
    <source>
        <dbReference type="Proteomes" id="UP001344447"/>
    </source>
</evidence>
<evidence type="ECO:0000256" key="1">
    <source>
        <dbReference type="ARBA" id="ARBA00022527"/>
    </source>
</evidence>
<keyword evidence="2 5" id="KW-0547">Nucleotide-binding</keyword>
<dbReference type="InterPro" id="IPR051681">
    <property type="entry name" value="Ser/Thr_Kinases-Pseudokinases"/>
</dbReference>
<evidence type="ECO:0000256" key="3">
    <source>
        <dbReference type="ARBA" id="ARBA00022840"/>
    </source>
</evidence>
<dbReference type="InterPro" id="IPR000719">
    <property type="entry name" value="Prot_kinase_dom"/>
</dbReference>
<dbReference type="PROSITE" id="PS50194">
    <property type="entry name" value="FILAMIN_REPEAT"/>
    <property type="match status" value="1"/>
</dbReference>
<gene>
    <name evidence="8" type="ORF">RB653_007264</name>
</gene>
<dbReference type="Proteomes" id="UP001344447">
    <property type="component" value="Unassembled WGS sequence"/>
</dbReference>
<dbReference type="InterPro" id="IPR008271">
    <property type="entry name" value="Ser/Thr_kinase_AS"/>
</dbReference>
<dbReference type="Gene3D" id="3.30.200.20">
    <property type="entry name" value="Phosphorylase Kinase, domain 1"/>
    <property type="match status" value="1"/>
</dbReference>
<feature type="region of interest" description="Disordered" evidence="6">
    <location>
        <begin position="1067"/>
        <end position="1249"/>
    </location>
</feature>
<feature type="compositionally biased region" description="Basic and acidic residues" evidence="6">
    <location>
        <begin position="1129"/>
        <end position="1141"/>
    </location>
</feature>
<dbReference type="InterPro" id="IPR017868">
    <property type="entry name" value="Filamin/ABP280_repeat-like"/>
</dbReference>
<feature type="repeat" description="Filamin" evidence="4">
    <location>
        <begin position="167"/>
        <end position="263"/>
    </location>
</feature>
<dbReference type="InterPro" id="IPR011009">
    <property type="entry name" value="Kinase-like_dom_sf"/>
</dbReference>
<dbReference type="SUPFAM" id="SSF54236">
    <property type="entry name" value="Ubiquitin-like"/>
    <property type="match status" value="1"/>
</dbReference>
<comment type="caution">
    <text evidence="8">The sequence shown here is derived from an EMBL/GenBank/DDBJ whole genome shotgun (WGS) entry which is preliminary data.</text>
</comment>
<dbReference type="CDD" id="cd13999">
    <property type="entry name" value="STKc_MAP3K-like"/>
    <property type="match status" value="1"/>
</dbReference>
<dbReference type="InterPro" id="IPR016024">
    <property type="entry name" value="ARM-type_fold"/>
</dbReference>
<dbReference type="Gene3D" id="1.25.10.10">
    <property type="entry name" value="Leucine-rich Repeat Variant"/>
    <property type="match status" value="2"/>
</dbReference>
<dbReference type="PROSITE" id="PS00107">
    <property type="entry name" value="PROTEIN_KINASE_ATP"/>
    <property type="match status" value="1"/>
</dbReference>
<dbReference type="SMART" id="SM00220">
    <property type="entry name" value="S_TKc"/>
    <property type="match status" value="1"/>
</dbReference>
<evidence type="ECO:0000256" key="6">
    <source>
        <dbReference type="SAM" id="MobiDB-lite"/>
    </source>
</evidence>
<dbReference type="Gene3D" id="1.10.510.10">
    <property type="entry name" value="Transferase(Phosphotransferase) domain 1"/>
    <property type="match status" value="1"/>
</dbReference>
<feature type="compositionally biased region" description="Polar residues" evidence="6">
    <location>
        <begin position="1098"/>
        <end position="1128"/>
    </location>
</feature>
<keyword evidence="9" id="KW-1185">Reference proteome</keyword>
<keyword evidence="1" id="KW-0808">Transferase</keyword>
<proteinExistence type="predicted"/>
<feature type="compositionally biased region" description="Low complexity" evidence="6">
    <location>
        <begin position="1236"/>
        <end position="1249"/>
    </location>
</feature>
<dbReference type="PROSITE" id="PS50011">
    <property type="entry name" value="PROTEIN_KINASE_DOM"/>
    <property type="match status" value="1"/>
</dbReference>
<evidence type="ECO:0000256" key="2">
    <source>
        <dbReference type="ARBA" id="ARBA00022741"/>
    </source>
</evidence>